<organism evidence="2 3">
    <name type="scientific">Halolamina litorea</name>
    <dbReference type="NCBI Taxonomy" id="1515593"/>
    <lineage>
        <taxon>Archaea</taxon>
        <taxon>Methanobacteriati</taxon>
        <taxon>Methanobacteriota</taxon>
        <taxon>Stenosarchaea group</taxon>
        <taxon>Halobacteria</taxon>
        <taxon>Halobacteriales</taxon>
        <taxon>Haloferacaceae</taxon>
    </lineage>
</organism>
<evidence type="ECO:0000313" key="3">
    <source>
        <dbReference type="Proteomes" id="UP001597139"/>
    </source>
</evidence>
<sequence length="157" mass="16858">MVSRRWLYAGGAAGAAVLAVVVALLGVADAITVLAGATAAENVLLAAFGEVIEWFAGVFVLAVLAVVLFAATMVSTVRQLSVPRNARLAAVVARFERWVPPLGRIGAAERLAPTTTDRRAELAERYVDGDVDEATLERELDDLLVEEVERERERELS</sequence>
<keyword evidence="1" id="KW-1133">Transmembrane helix</keyword>
<gene>
    <name evidence="2" type="ORF">ACFSAU_00465</name>
</gene>
<evidence type="ECO:0000313" key="2">
    <source>
        <dbReference type="EMBL" id="MFD1565955.1"/>
    </source>
</evidence>
<keyword evidence="1" id="KW-0812">Transmembrane</keyword>
<feature type="transmembrane region" description="Helical" evidence="1">
    <location>
        <begin position="54"/>
        <end position="77"/>
    </location>
</feature>
<dbReference type="Proteomes" id="UP001597139">
    <property type="component" value="Unassembled WGS sequence"/>
</dbReference>
<comment type="caution">
    <text evidence="2">The sequence shown here is derived from an EMBL/GenBank/DDBJ whole genome shotgun (WGS) entry which is preliminary data.</text>
</comment>
<keyword evidence="3" id="KW-1185">Reference proteome</keyword>
<keyword evidence="1" id="KW-0472">Membrane</keyword>
<dbReference type="InterPro" id="IPR006311">
    <property type="entry name" value="TAT_signal"/>
</dbReference>
<dbReference type="PROSITE" id="PS51318">
    <property type="entry name" value="TAT"/>
    <property type="match status" value="1"/>
</dbReference>
<accession>A0ABD6BMI2</accession>
<dbReference type="RefSeq" id="WP_267645195.1">
    <property type="nucleotide sequence ID" value="NZ_JANHGR010000001.1"/>
</dbReference>
<dbReference type="EMBL" id="JBHUCZ010000001">
    <property type="protein sequence ID" value="MFD1565955.1"/>
    <property type="molecule type" value="Genomic_DNA"/>
</dbReference>
<evidence type="ECO:0000256" key="1">
    <source>
        <dbReference type="SAM" id="Phobius"/>
    </source>
</evidence>
<reference evidence="2 3" key="1">
    <citation type="journal article" date="2019" name="Int. J. Syst. Evol. Microbiol.">
        <title>The Global Catalogue of Microorganisms (GCM) 10K type strain sequencing project: providing services to taxonomists for standard genome sequencing and annotation.</title>
        <authorList>
            <consortium name="The Broad Institute Genomics Platform"/>
            <consortium name="The Broad Institute Genome Sequencing Center for Infectious Disease"/>
            <person name="Wu L."/>
            <person name="Ma J."/>
        </authorList>
    </citation>
    <scope>NUCLEOTIDE SEQUENCE [LARGE SCALE GENOMIC DNA]</scope>
    <source>
        <strain evidence="2 3">CGMCC 1.12859</strain>
    </source>
</reference>
<dbReference type="AlphaFoldDB" id="A0ABD6BMI2"/>
<name>A0ABD6BMI2_9EURY</name>
<proteinExistence type="predicted"/>
<protein>
    <submittedName>
        <fullName evidence="2">SHOCT domain-containing protein</fullName>
    </submittedName>
</protein>